<feature type="region of interest" description="Disordered" evidence="1">
    <location>
        <begin position="50"/>
        <end position="89"/>
    </location>
</feature>
<dbReference type="AlphaFoldDB" id="A0A7T8HFQ1"/>
<name>A0A7T8HFQ1_CALRO</name>
<feature type="compositionally biased region" description="Low complexity" evidence="1">
    <location>
        <begin position="70"/>
        <end position="81"/>
    </location>
</feature>
<evidence type="ECO:0000313" key="2">
    <source>
        <dbReference type="EMBL" id="QQP49204.1"/>
    </source>
</evidence>
<organism evidence="2 3">
    <name type="scientific">Caligus rogercresseyi</name>
    <name type="common">Sea louse</name>
    <dbReference type="NCBI Taxonomy" id="217165"/>
    <lineage>
        <taxon>Eukaryota</taxon>
        <taxon>Metazoa</taxon>
        <taxon>Ecdysozoa</taxon>
        <taxon>Arthropoda</taxon>
        <taxon>Crustacea</taxon>
        <taxon>Multicrustacea</taxon>
        <taxon>Hexanauplia</taxon>
        <taxon>Copepoda</taxon>
        <taxon>Siphonostomatoida</taxon>
        <taxon>Caligidae</taxon>
        <taxon>Caligus</taxon>
    </lineage>
</organism>
<dbReference type="Proteomes" id="UP000595437">
    <property type="component" value="Chromosome 6"/>
</dbReference>
<dbReference type="OrthoDB" id="296386at2759"/>
<feature type="non-terminal residue" evidence="2">
    <location>
        <position position="89"/>
    </location>
</feature>
<dbReference type="EMBL" id="CP045895">
    <property type="protein sequence ID" value="QQP49204.1"/>
    <property type="molecule type" value="Genomic_DNA"/>
</dbReference>
<gene>
    <name evidence="2" type="ORF">FKW44_009768</name>
</gene>
<reference evidence="3" key="1">
    <citation type="submission" date="2021-01" db="EMBL/GenBank/DDBJ databases">
        <title>Caligus Genome Assembly.</title>
        <authorList>
            <person name="Gallardo-Escarate C."/>
        </authorList>
    </citation>
    <scope>NUCLEOTIDE SEQUENCE [LARGE SCALE GENOMIC DNA]</scope>
</reference>
<accession>A0A7T8HFQ1</accession>
<keyword evidence="3" id="KW-1185">Reference proteome</keyword>
<sequence>AHTLEFLLFQHLVYISTGFLSYIIPDVPYSLRTQINREKTVLREAQYELDNNPNSMPGAYRRPSTVGQALRRNGLSSRRGSVCVPEEDP</sequence>
<evidence type="ECO:0000256" key="1">
    <source>
        <dbReference type="SAM" id="MobiDB-lite"/>
    </source>
</evidence>
<evidence type="ECO:0000313" key="3">
    <source>
        <dbReference type="Proteomes" id="UP000595437"/>
    </source>
</evidence>
<proteinExistence type="predicted"/>
<protein>
    <submittedName>
        <fullName evidence="2">Anoctamin</fullName>
    </submittedName>
</protein>